<dbReference type="PANTHER" id="PTHR42811">
    <property type="entry name" value="SERINE ACETYLTRANSFERASE"/>
    <property type="match status" value="1"/>
</dbReference>
<proteinExistence type="inferred from homology"/>
<dbReference type="RefSeq" id="WP_229433615.1">
    <property type="nucleotide sequence ID" value="NZ_JAJHPV010000020.1"/>
</dbReference>
<comment type="similarity">
    <text evidence="1">Belongs to the transferase hexapeptide repeat family.</text>
</comment>
<accession>A0ABS8IY66</accession>
<reference evidence="5 6" key="1">
    <citation type="submission" date="2021-11" db="EMBL/GenBank/DDBJ databases">
        <authorList>
            <person name="Huq M.A."/>
        </authorList>
    </citation>
    <scope>NUCLEOTIDE SEQUENCE [LARGE SCALE GENOMIC DNA]</scope>
    <source>
        <strain evidence="5 6">MAHUQ-52</strain>
    </source>
</reference>
<dbReference type="Proteomes" id="UP001198701">
    <property type="component" value="Unassembled WGS sequence"/>
</dbReference>
<name>A0ABS8IY66_9BURK</name>
<organism evidence="5 6">
    <name type="scientific">Massilia agrisoli</name>
    <dbReference type="NCBI Taxonomy" id="2892444"/>
    <lineage>
        <taxon>Bacteria</taxon>
        <taxon>Pseudomonadati</taxon>
        <taxon>Pseudomonadota</taxon>
        <taxon>Betaproteobacteria</taxon>
        <taxon>Burkholderiales</taxon>
        <taxon>Oxalobacteraceae</taxon>
        <taxon>Telluria group</taxon>
        <taxon>Massilia</taxon>
    </lineage>
</organism>
<sequence length="195" mass="20947">MLFKALVTLLFGSEWKLKQRIVAARHPRARQLMVKLWGALQYECGSSVAWNASFAGEPCFPHGIKSIFISGAASVGRNAVIFQQVTIGSNTLAGSKGFGAPEIGDNCYIGAGAKIVGKVRVGNNVRIGANAVVYKDVPDNSVVLSGEQRTVAGREHMDNRFYSFRGQWCYFDEGSWRPVSDPAVLAHLAGVSAGA</sequence>
<comment type="caution">
    <text evidence="5">The sequence shown here is derived from an EMBL/GenBank/DDBJ whole genome shotgun (WGS) entry which is preliminary data.</text>
</comment>
<evidence type="ECO:0000313" key="6">
    <source>
        <dbReference type="Proteomes" id="UP001198701"/>
    </source>
</evidence>
<keyword evidence="2" id="KW-0808">Transferase</keyword>
<dbReference type="Gene3D" id="2.160.10.10">
    <property type="entry name" value="Hexapeptide repeat proteins"/>
    <property type="match status" value="1"/>
</dbReference>
<dbReference type="InterPro" id="IPR011004">
    <property type="entry name" value="Trimer_LpxA-like_sf"/>
</dbReference>
<protein>
    <submittedName>
        <fullName evidence="5">Serine acetyltransferase</fullName>
    </submittedName>
</protein>
<evidence type="ECO:0000256" key="2">
    <source>
        <dbReference type="ARBA" id="ARBA00022679"/>
    </source>
</evidence>
<evidence type="ECO:0000256" key="1">
    <source>
        <dbReference type="ARBA" id="ARBA00007274"/>
    </source>
</evidence>
<keyword evidence="3" id="KW-0677">Repeat</keyword>
<dbReference type="InterPro" id="IPR045304">
    <property type="entry name" value="LbH_SAT"/>
</dbReference>
<gene>
    <name evidence="5" type="ORF">LMJ30_16960</name>
</gene>
<keyword evidence="6" id="KW-1185">Reference proteome</keyword>
<dbReference type="InterPro" id="IPR001451">
    <property type="entry name" value="Hexapep"/>
</dbReference>
<dbReference type="PROSITE" id="PS00101">
    <property type="entry name" value="HEXAPEP_TRANSFERASES"/>
    <property type="match status" value="1"/>
</dbReference>
<dbReference type="CDD" id="cd03354">
    <property type="entry name" value="LbH_SAT"/>
    <property type="match status" value="1"/>
</dbReference>
<dbReference type="InterPro" id="IPR018357">
    <property type="entry name" value="Hexapep_transf_CS"/>
</dbReference>
<dbReference type="EMBL" id="JAJHPV010000020">
    <property type="protein sequence ID" value="MCC6072628.1"/>
    <property type="molecule type" value="Genomic_DNA"/>
</dbReference>
<dbReference type="Pfam" id="PF00132">
    <property type="entry name" value="Hexapep"/>
    <property type="match status" value="1"/>
</dbReference>
<evidence type="ECO:0000313" key="5">
    <source>
        <dbReference type="EMBL" id="MCC6072628.1"/>
    </source>
</evidence>
<keyword evidence="4" id="KW-0012">Acyltransferase</keyword>
<evidence type="ECO:0000256" key="3">
    <source>
        <dbReference type="ARBA" id="ARBA00022737"/>
    </source>
</evidence>
<evidence type="ECO:0000256" key="4">
    <source>
        <dbReference type="ARBA" id="ARBA00023315"/>
    </source>
</evidence>
<dbReference type="SUPFAM" id="SSF51161">
    <property type="entry name" value="Trimeric LpxA-like enzymes"/>
    <property type="match status" value="1"/>
</dbReference>